<evidence type="ECO:0000313" key="3">
    <source>
        <dbReference type="Proteomes" id="UP000634136"/>
    </source>
</evidence>
<feature type="compositionally biased region" description="Basic and acidic residues" evidence="1">
    <location>
        <begin position="36"/>
        <end position="62"/>
    </location>
</feature>
<dbReference type="AlphaFoldDB" id="A0A834TPW4"/>
<name>A0A834TPW4_9FABA</name>
<evidence type="ECO:0000256" key="1">
    <source>
        <dbReference type="SAM" id="MobiDB-lite"/>
    </source>
</evidence>
<comment type="caution">
    <text evidence="2">The sequence shown here is derived from an EMBL/GenBank/DDBJ whole genome shotgun (WGS) entry which is preliminary data.</text>
</comment>
<proteinExistence type="predicted"/>
<sequence length="172" mass="19319">MTQGSLPRSFRRSESVARRSTSWIAVDQISMSRGLSHKETSQEVSRQSDLRVAKSSMDDDMNHRRSATLKNQSPMGQPFSLQNLTSICADKMISMTQGSLPRSFRRSESVARGSTTWIAVDQKSISRGSTFFLCKISCAYADQNEAYDTRKPPKKSQGNPTCAWPNLRWTTT</sequence>
<accession>A0A834TPW4</accession>
<protein>
    <submittedName>
        <fullName evidence="2">Uncharacterized protein</fullName>
    </submittedName>
</protein>
<gene>
    <name evidence="2" type="ORF">G2W53_026914</name>
</gene>
<evidence type="ECO:0000313" key="2">
    <source>
        <dbReference type="EMBL" id="KAF7821459.1"/>
    </source>
</evidence>
<feature type="region of interest" description="Disordered" evidence="1">
    <location>
        <begin position="34"/>
        <end position="62"/>
    </location>
</feature>
<keyword evidence="3" id="KW-1185">Reference proteome</keyword>
<dbReference type="EMBL" id="JAAIUW010000008">
    <property type="protein sequence ID" value="KAF7821459.1"/>
    <property type="molecule type" value="Genomic_DNA"/>
</dbReference>
<dbReference type="Proteomes" id="UP000634136">
    <property type="component" value="Unassembled WGS sequence"/>
</dbReference>
<feature type="region of interest" description="Disordered" evidence="1">
    <location>
        <begin position="1"/>
        <end position="20"/>
    </location>
</feature>
<organism evidence="2 3">
    <name type="scientific">Senna tora</name>
    <dbReference type="NCBI Taxonomy" id="362788"/>
    <lineage>
        <taxon>Eukaryota</taxon>
        <taxon>Viridiplantae</taxon>
        <taxon>Streptophyta</taxon>
        <taxon>Embryophyta</taxon>
        <taxon>Tracheophyta</taxon>
        <taxon>Spermatophyta</taxon>
        <taxon>Magnoliopsida</taxon>
        <taxon>eudicotyledons</taxon>
        <taxon>Gunneridae</taxon>
        <taxon>Pentapetalae</taxon>
        <taxon>rosids</taxon>
        <taxon>fabids</taxon>
        <taxon>Fabales</taxon>
        <taxon>Fabaceae</taxon>
        <taxon>Caesalpinioideae</taxon>
        <taxon>Cassia clade</taxon>
        <taxon>Senna</taxon>
    </lineage>
</organism>
<reference evidence="2" key="1">
    <citation type="submission" date="2020-09" db="EMBL/GenBank/DDBJ databases">
        <title>Genome-Enabled Discovery of Anthraquinone Biosynthesis in Senna tora.</title>
        <authorList>
            <person name="Kang S.-H."/>
            <person name="Pandey R.P."/>
            <person name="Lee C.-M."/>
            <person name="Sim J.-S."/>
            <person name="Jeong J.-T."/>
            <person name="Choi B.-S."/>
            <person name="Jung M."/>
            <person name="Ginzburg D."/>
            <person name="Zhao K."/>
            <person name="Won S.Y."/>
            <person name="Oh T.-J."/>
            <person name="Yu Y."/>
            <person name="Kim N.-H."/>
            <person name="Lee O.R."/>
            <person name="Lee T.-H."/>
            <person name="Bashyal P."/>
            <person name="Kim T.-S."/>
            <person name="Lee W.-H."/>
            <person name="Kawkins C."/>
            <person name="Kim C.-K."/>
            <person name="Kim J.S."/>
            <person name="Ahn B.O."/>
            <person name="Rhee S.Y."/>
            <person name="Sohng J.K."/>
        </authorList>
    </citation>
    <scope>NUCLEOTIDE SEQUENCE</scope>
    <source>
        <tissue evidence="2">Leaf</tissue>
    </source>
</reference>
<feature type="region of interest" description="Disordered" evidence="1">
    <location>
        <begin position="148"/>
        <end position="172"/>
    </location>
</feature>